<dbReference type="GO" id="GO:0005737">
    <property type="term" value="C:cytoplasm"/>
    <property type="evidence" value="ECO:0007669"/>
    <property type="project" value="TreeGrafter"/>
</dbReference>
<dbReference type="InterPro" id="IPR011009">
    <property type="entry name" value="Kinase-like_dom_sf"/>
</dbReference>
<dbReference type="GO" id="GO:0005524">
    <property type="term" value="F:ATP binding"/>
    <property type="evidence" value="ECO:0007669"/>
    <property type="project" value="InterPro"/>
</dbReference>
<dbReference type="Gene3D" id="1.10.510.10">
    <property type="entry name" value="Transferase(Phosphotransferase) domain 1"/>
    <property type="match status" value="2"/>
</dbReference>
<feature type="domain" description="Protein kinase" evidence="1">
    <location>
        <begin position="407"/>
        <end position="690"/>
    </location>
</feature>
<dbReference type="InterPro" id="IPR000719">
    <property type="entry name" value="Prot_kinase_dom"/>
</dbReference>
<dbReference type="SUPFAM" id="SSF56112">
    <property type="entry name" value="Protein kinase-like (PK-like)"/>
    <property type="match status" value="2"/>
</dbReference>
<name>A0A1B9I8F0_9TREE</name>
<dbReference type="OrthoDB" id="2564275at2759"/>
<evidence type="ECO:0000313" key="4">
    <source>
        <dbReference type="Proteomes" id="UP000094020"/>
    </source>
</evidence>
<keyword evidence="2" id="KW-0723">Serine/threonine-protein kinase</keyword>
<reference evidence="3" key="2">
    <citation type="submission" date="2013-07" db="EMBL/GenBank/DDBJ databases">
        <authorList>
            <consortium name="The Broad Institute Genome Sequencing Platform"/>
            <person name="Cuomo C."/>
            <person name="Litvintseva A."/>
            <person name="Chen Y."/>
            <person name="Heitman J."/>
            <person name="Sun S."/>
            <person name="Springer D."/>
            <person name="Dromer F."/>
            <person name="Young S.K."/>
            <person name="Zeng Q."/>
            <person name="Gargeya S."/>
            <person name="Fitzgerald M."/>
            <person name="Abouelleil A."/>
            <person name="Alvarado L."/>
            <person name="Berlin A.M."/>
            <person name="Chapman S.B."/>
            <person name="Dewar J."/>
            <person name="Goldberg J."/>
            <person name="Griggs A."/>
            <person name="Gujja S."/>
            <person name="Hansen M."/>
            <person name="Howarth C."/>
            <person name="Imamovic A."/>
            <person name="Larimer J."/>
            <person name="McCowan C."/>
            <person name="Murphy C."/>
            <person name="Pearson M."/>
            <person name="Priest M."/>
            <person name="Roberts A."/>
            <person name="Saif S."/>
            <person name="Shea T."/>
            <person name="Sykes S."/>
            <person name="Wortman J."/>
            <person name="Nusbaum C."/>
            <person name="Birren B."/>
        </authorList>
    </citation>
    <scope>NUCLEOTIDE SEQUENCE</scope>
    <source>
        <strain evidence="3">CBS 10737</strain>
    </source>
</reference>
<dbReference type="PROSITE" id="PS50011">
    <property type="entry name" value="PROTEIN_KINASE_DOM"/>
    <property type="match status" value="2"/>
</dbReference>
<organism evidence="2">
    <name type="scientific">Kwoniella pini CBS 10737</name>
    <dbReference type="NCBI Taxonomy" id="1296096"/>
    <lineage>
        <taxon>Eukaryota</taxon>
        <taxon>Fungi</taxon>
        <taxon>Dikarya</taxon>
        <taxon>Basidiomycota</taxon>
        <taxon>Agaricomycotina</taxon>
        <taxon>Tremellomycetes</taxon>
        <taxon>Tremellales</taxon>
        <taxon>Cryptococcaceae</taxon>
        <taxon>Kwoniella</taxon>
    </lineage>
</organism>
<dbReference type="PANTHER" id="PTHR23257">
    <property type="entry name" value="SERINE-THREONINE PROTEIN KINASE"/>
    <property type="match status" value="1"/>
</dbReference>
<keyword evidence="2" id="KW-0808">Transferase</keyword>
<dbReference type="GeneID" id="30170947"/>
<dbReference type="CDD" id="cd00180">
    <property type="entry name" value="PKc"/>
    <property type="match status" value="1"/>
</dbReference>
<proteinExistence type="predicted"/>
<dbReference type="EMBL" id="CP144524">
    <property type="protein sequence ID" value="WWC71085.1"/>
    <property type="molecule type" value="Genomic_DNA"/>
</dbReference>
<reference evidence="2" key="3">
    <citation type="submission" date="2016-07" db="EMBL/GenBank/DDBJ databases">
        <title>Evolution of pathogenesis and genome organization in the Tremellales.</title>
        <authorList>
            <person name="Cuomo C."/>
            <person name="Litvintseva A."/>
            <person name="Heitman J."/>
            <person name="Chen Y."/>
            <person name="Sun S."/>
            <person name="Springer D."/>
            <person name="Dromer F."/>
            <person name="Young S."/>
            <person name="Zeng Q."/>
            <person name="Chapman S."/>
            <person name="Gujja S."/>
            <person name="Saif S."/>
            <person name="Birren B."/>
        </authorList>
    </citation>
    <scope>NUCLEOTIDE SEQUENCE</scope>
    <source>
        <strain evidence="2">CBS 10737</strain>
    </source>
</reference>
<evidence type="ECO:0000259" key="1">
    <source>
        <dbReference type="PROSITE" id="PS50011"/>
    </source>
</evidence>
<gene>
    <name evidence="2" type="ORF">I206_02578</name>
    <name evidence="3" type="ORF">I206_105038</name>
</gene>
<dbReference type="Proteomes" id="UP000094020">
    <property type="component" value="Chromosome 6"/>
</dbReference>
<dbReference type="InterPro" id="IPR008266">
    <property type="entry name" value="Tyr_kinase_AS"/>
</dbReference>
<dbReference type="EMBL" id="KV700115">
    <property type="protein sequence ID" value="OCF51862.1"/>
    <property type="molecule type" value="Genomic_DNA"/>
</dbReference>
<evidence type="ECO:0000313" key="3">
    <source>
        <dbReference type="EMBL" id="WWC71085.1"/>
    </source>
</evidence>
<dbReference type="GO" id="GO:0007165">
    <property type="term" value="P:signal transduction"/>
    <property type="evidence" value="ECO:0007669"/>
    <property type="project" value="TreeGrafter"/>
</dbReference>
<dbReference type="STRING" id="1296096.A0A1B9I8F0"/>
<keyword evidence="2" id="KW-0418">Kinase</keyword>
<dbReference type="Pfam" id="PF00069">
    <property type="entry name" value="Pkinase"/>
    <property type="match status" value="2"/>
</dbReference>
<protein>
    <submittedName>
        <fullName evidence="2">Serine/threonine protein kinase</fullName>
    </submittedName>
</protein>
<reference evidence="3" key="4">
    <citation type="submission" date="2024-02" db="EMBL/GenBank/DDBJ databases">
        <title>Comparative genomics of Cryptococcus and Kwoniella reveals pathogenesis evolution and contrasting modes of karyotype evolution via chromosome fusion or intercentromeric recombination.</title>
        <authorList>
            <person name="Coelho M.A."/>
            <person name="David-Palma M."/>
            <person name="Shea T."/>
            <person name="Bowers K."/>
            <person name="McGinley-Smith S."/>
            <person name="Mohammad A.W."/>
            <person name="Gnirke A."/>
            <person name="Yurkov A.M."/>
            <person name="Nowrousian M."/>
            <person name="Sun S."/>
            <person name="Cuomo C.A."/>
            <person name="Heitman J."/>
        </authorList>
    </citation>
    <scope>NUCLEOTIDE SEQUENCE</scope>
    <source>
        <strain evidence="3">CBS 10737</strain>
    </source>
</reference>
<dbReference type="PROSITE" id="PS00109">
    <property type="entry name" value="PROTEIN_KINASE_TYR"/>
    <property type="match status" value="1"/>
</dbReference>
<keyword evidence="4" id="KW-1185">Reference proteome</keyword>
<dbReference type="KEGG" id="kpin:30170947"/>
<dbReference type="AlphaFoldDB" id="A0A1B9I8F0"/>
<dbReference type="RefSeq" id="XP_019013081.1">
    <property type="nucleotide sequence ID" value="XM_019154341.1"/>
</dbReference>
<dbReference type="PANTHER" id="PTHR23257:SF706">
    <property type="entry name" value="PROTO-ONCOGENE SERINE_THREONINE-PROTEIN KINASE MOS"/>
    <property type="match status" value="1"/>
</dbReference>
<reference evidence="2" key="1">
    <citation type="submission" date="2013-07" db="EMBL/GenBank/DDBJ databases">
        <title>The Genome Sequence of Cryptococcus pinus CBS10737.</title>
        <authorList>
            <consortium name="The Broad Institute Genome Sequencing Platform"/>
            <person name="Cuomo C."/>
            <person name="Litvintseva A."/>
            <person name="Chen Y."/>
            <person name="Heitman J."/>
            <person name="Sun S."/>
            <person name="Springer D."/>
            <person name="Dromer F."/>
            <person name="Young S.K."/>
            <person name="Zeng Q."/>
            <person name="Gargeya S."/>
            <person name="Fitzgerald M."/>
            <person name="Abouelleil A."/>
            <person name="Alvarado L."/>
            <person name="Berlin A.M."/>
            <person name="Chapman S.B."/>
            <person name="Dewar J."/>
            <person name="Goldberg J."/>
            <person name="Griggs A."/>
            <person name="Gujja S."/>
            <person name="Hansen M."/>
            <person name="Howarth C."/>
            <person name="Imamovic A."/>
            <person name="Larimer J."/>
            <person name="McCowan C."/>
            <person name="Murphy C."/>
            <person name="Pearson M."/>
            <person name="Priest M."/>
            <person name="Roberts A."/>
            <person name="Saif S."/>
            <person name="Shea T."/>
            <person name="Sykes S."/>
            <person name="Wortman J."/>
            <person name="Nusbaum C."/>
            <person name="Birren B."/>
        </authorList>
    </citation>
    <scope>NUCLEOTIDE SEQUENCE [LARGE SCALE GENOMIC DNA]</scope>
    <source>
        <strain evidence="2">CBS 10737</strain>
    </source>
</reference>
<evidence type="ECO:0000313" key="2">
    <source>
        <dbReference type="EMBL" id="OCF51862.1"/>
    </source>
</evidence>
<dbReference type="GO" id="GO:0004674">
    <property type="term" value="F:protein serine/threonine kinase activity"/>
    <property type="evidence" value="ECO:0007669"/>
    <property type="project" value="UniProtKB-KW"/>
</dbReference>
<sequence>MSRIRACESKINETELEHPIEANKQGYENSDDCHVDLRDSWSYTEHGGYLDHNHIYYEVRRVPGTLSDRLMNEQEWELLPLVTSAGCLIKGDQIENMTLEQVEARKSELDKIYDDVFQDEDGRWWDDKDFAIAQSVKSSEIFLSLPLVQVDPALHYCKTAKTTDEVKNLLAVQDLPHIVQLVGRSDEGKLVTLRFGDDLGSWVGGPFVNGRRINLPESWKSQWTIDIVKGLKSLHKIGILHKDLTVNNILFKEDHAIICDLECGPHTYLTIPPELAQEINTEWDEKMDIYALGTLIWSIENRNMPRAHRNLKSEGQFAQIMAKCLANDPKDRPSIDEILSELENMTVREVMLEDSKVLTHSDIPTECPSEGISDQDDEELWRCWNDTKQGGYLTYNGIFYEVRRIPDTLSDMLINGSEFTILPQTTSSGLLIIGDRITTLNDEEVMSRRMELEDDESDMDLVERDDGTWATEQDIEATRVAVESSIFQSLPLIHCDDDIHYAKVPRSLKEIENLFAVKGLSNLVQVVGRTADGKVVMERFGQNLTQWIIDGVTDGKINASEKDKVQWILDIATGLVNLHDRGIVHKDLDLNNILFQGNHAIICDMESGETSVEIRPPEFVQGIETVFNKKMDVYGFGTILWSIENRNQVRPHRILRPTGLFKDIMSKCLATNPQDRPTIHEVLTALKKFRDE</sequence>
<feature type="domain" description="Protein kinase" evidence="1">
    <location>
        <begin position="102"/>
        <end position="347"/>
    </location>
</feature>
<accession>A0A1B9I8F0</accession>
<dbReference type="InterPro" id="IPR050167">
    <property type="entry name" value="Ser_Thr_protein_kinase"/>
</dbReference>